<dbReference type="Proteomes" id="UP001519325">
    <property type="component" value="Unassembled WGS sequence"/>
</dbReference>
<protein>
    <recommendedName>
        <fullName evidence="3">Sensor domain-containing protein</fullName>
    </recommendedName>
</protein>
<gene>
    <name evidence="1" type="ORF">BJ987_003308</name>
</gene>
<evidence type="ECO:0000313" key="1">
    <source>
        <dbReference type="EMBL" id="MBP2190407.1"/>
    </source>
</evidence>
<dbReference type="EMBL" id="JAGGMR010000001">
    <property type="protein sequence ID" value="MBP2190407.1"/>
    <property type="molecule type" value="Genomic_DNA"/>
</dbReference>
<evidence type="ECO:0000313" key="2">
    <source>
        <dbReference type="Proteomes" id="UP001519325"/>
    </source>
</evidence>
<name>A0ABS4QFG0_9NOCA</name>
<accession>A0ABS4QFG0</accession>
<dbReference type="RefSeq" id="WP_307869635.1">
    <property type="nucleotide sequence ID" value="NZ_JAGGMR010000001.1"/>
</dbReference>
<keyword evidence="2" id="KW-1185">Reference proteome</keyword>
<proteinExistence type="predicted"/>
<evidence type="ECO:0008006" key="3">
    <source>
        <dbReference type="Google" id="ProtNLM"/>
    </source>
</evidence>
<reference evidence="1 2" key="1">
    <citation type="submission" date="2021-03" db="EMBL/GenBank/DDBJ databases">
        <title>Sequencing the genomes of 1000 actinobacteria strains.</title>
        <authorList>
            <person name="Klenk H.-P."/>
        </authorList>
    </citation>
    <scope>NUCLEOTIDE SEQUENCE [LARGE SCALE GENOMIC DNA]</scope>
    <source>
        <strain evidence="1 2">DSM 45516</strain>
    </source>
</reference>
<comment type="caution">
    <text evidence="1">The sequence shown here is derived from an EMBL/GenBank/DDBJ whole genome shotgun (WGS) entry which is preliminary data.</text>
</comment>
<organism evidence="1 2">
    <name type="scientific">Nocardia goodfellowii</name>
    <dbReference type="NCBI Taxonomy" id="882446"/>
    <lineage>
        <taxon>Bacteria</taxon>
        <taxon>Bacillati</taxon>
        <taxon>Actinomycetota</taxon>
        <taxon>Actinomycetes</taxon>
        <taxon>Mycobacteriales</taxon>
        <taxon>Nocardiaceae</taxon>
        <taxon>Nocardia</taxon>
    </lineage>
</organism>
<sequence length="234" mass="23970">MSVPESSRTGWFGAASVGCALVLTACGDTVAGHPVAGEATTVQTQVAAGLEDLLPTQEQFPAGYSVVVLPPEAAAQAAGDLTGIARGATVTPTGCEPPEQRFGPDQTAVAVGTDGDARATVTVELARTRQALSALREQLSGCSRIRVSQGGAITTVATHLDPAPPVDADDSIALRRTVIPDLGGLGSNQSMRTLLGQIGDVRITVTYMTFGASKPDTAALDQLFTTTVRQVRKG</sequence>